<keyword evidence="2" id="KW-1277">Toxin-antitoxin system</keyword>
<dbReference type="Proteomes" id="UP000503339">
    <property type="component" value="Chromosome"/>
</dbReference>
<dbReference type="GO" id="GO:0003729">
    <property type="term" value="F:mRNA binding"/>
    <property type="evidence" value="ECO:0007669"/>
    <property type="project" value="InterPro"/>
</dbReference>
<keyword evidence="4" id="KW-0255">Endonuclease</keyword>
<dbReference type="InterPro" id="IPR038570">
    <property type="entry name" value="HicA_sf"/>
</dbReference>
<dbReference type="Pfam" id="PF07927">
    <property type="entry name" value="HicA_toxin"/>
    <property type="match status" value="1"/>
</dbReference>
<accession>A0A6M7UJX6</accession>
<dbReference type="SUPFAM" id="SSF54786">
    <property type="entry name" value="YcfA/nrd intein domain"/>
    <property type="match status" value="1"/>
</dbReference>
<dbReference type="PANTHER" id="PTHR34873:SF3">
    <property type="entry name" value="ADDICTION MODULE TOXIN, HICA FAMILY"/>
    <property type="match status" value="1"/>
</dbReference>
<evidence type="ECO:0000256" key="3">
    <source>
        <dbReference type="ARBA" id="ARBA00022722"/>
    </source>
</evidence>
<keyword evidence="5" id="KW-0378">Hydrolase</keyword>
<keyword evidence="3" id="KW-0540">Nuclease</keyword>
<evidence type="ECO:0000256" key="4">
    <source>
        <dbReference type="ARBA" id="ARBA00022759"/>
    </source>
</evidence>
<dbReference type="GO" id="GO:0004519">
    <property type="term" value="F:endonuclease activity"/>
    <property type="evidence" value="ECO:0007669"/>
    <property type="project" value="UniProtKB-KW"/>
</dbReference>
<sequence>MNSADIIRLLQADGWFEVARKGSHAQFKHRDKQGRVTVPHPRRDIPIGTLRSIEKQSGLKLR</sequence>
<evidence type="ECO:0000256" key="2">
    <source>
        <dbReference type="ARBA" id="ARBA00022649"/>
    </source>
</evidence>
<evidence type="ECO:0000256" key="5">
    <source>
        <dbReference type="ARBA" id="ARBA00022801"/>
    </source>
</evidence>
<comment type="similarity">
    <text evidence="1">Belongs to the HicA mRNA interferase family.</text>
</comment>
<evidence type="ECO:0000313" key="9">
    <source>
        <dbReference type="Proteomes" id="UP000503339"/>
    </source>
</evidence>
<gene>
    <name evidence="8" type="ORF">EB233_13630</name>
</gene>
<keyword evidence="6" id="KW-0694">RNA-binding</keyword>
<protein>
    <submittedName>
        <fullName evidence="8">Type II toxin-antitoxin system HicA family toxin</fullName>
    </submittedName>
</protein>
<dbReference type="KEGG" id="merd:EB233_13630"/>
<name>A0A6M7UJX6_9HYPH</name>
<dbReference type="InterPro" id="IPR012933">
    <property type="entry name" value="HicA_mRNA_interferase"/>
</dbReference>
<reference evidence="8 9" key="1">
    <citation type="submission" date="2018-10" db="EMBL/GenBank/DDBJ databases">
        <authorList>
            <person name="Perry B.J."/>
            <person name="Sullivan J.T."/>
            <person name="Murphy R.J.T."/>
            <person name="Ramsay J.P."/>
            <person name="Ronson C.W."/>
        </authorList>
    </citation>
    <scope>NUCLEOTIDE SEQUENCE [LARGE SCALE GENOMIC DNA]</scope>
    <source>
        <strain evidence="8 9">NZP2014</strain>
    </source>
</reference>
<dbReference type="RefSeq" id="WP_081294017.1">
    <property type="nucleotide sequence ID" value="NZ_CP033361.1"/>
</dbReference>
<evidence type="ECO:0000313" key="8">
    <source>
        <dbReference type="EMBL" id="QKC76440.1"/>
    </source>
</evidence>
<proteinExistence type="inferred from homology"/>
<keyword evidence="7" id="KW-0346">Stress response</keyword>
<evidence type="ECO:0000256" key="1">
    <source>
        <dbReference type="ARBA" id="ARBA00006620"/>
    </source>
</evidence>
<dbReference type="GO" id="GO:0016787">
    <property type="term" value="F:hydrolase activity"/>
    <property type="evidence" value="ECO:0007669"/>
    <property type="project" value="UniProtKB-KW"/>
</dbReference>
<keyword evidence="9" id="KW-1185">Reference proteome</keyword>
<evidence type="ECO:0000256" key="7">
    <source>
        <dbReference type="ARBA" id="ARBA00023016"/>
    </source>
</evidence>
<evidence type="ECO:0000256" key="6">
    <source>
        <dbReference type="ARBA" id="ARBA00022884"/>
    </source>
</evidence>
<dbReference type="PANTHER" id="PTHR34873">
    <property type="entry name" value="SSR1766 PROTEIN"/>
    <property type="match status" value="1"/>
</dbReference>
<dbReference type="EMBL" id="CP033361">
    <property type="protein sequence ID" value="QKC76440.1"/>
    <property type="molecule type" value="Genomic_DNA"/>
</dbReference>
<dbReference type="AlphaFoldDB" id="A0A6M7UJX6"/>
<dbReference type="Gene3D" id="3.30.920.30">
    <property type="entry name" value="Hypothetical protein"/>
    <property type="match status" value="1"/>
</dbReference>
<organism evidence="8 9">
    <name type="scientific">Mesorhizobium erdmanii</name>
    <dbReference type="NCBI Taxonomy" id="1777866"/>
    <lineage>
        <taxon>Bacteria</taxon>
        <taxon>Pseudomonadati</taxon>
        <taxon>Pseudomonadota</taxon>
        <taxon>Alphaproteobacteria</taxon>
        <taxon>Hyphomicrobiales</taxon>
        <taxon>Phyllobacteriaceae</taxon>
        <taxon>Mesorhizobium</taxon>
    </lineage>
</organism>